<evidence type="ECO:0000313" key="5">
    <source>
        <dbReference type="Proteomes" id="UP001341840"/>
    </source>
</evidence>
<sequence length="202" mass="21828">MDSTGLSSSITASSKSKNSSKTQSSSSSSSVPISSKPQSSKQHSSSSKSKNSSSKTTKPSSSSSNQHFSPKPQSSKQHGTQHSSSSASLSSSKPPRPTQQGSRGSSSKKEEDSGIIRKKQIEIPAHLHKHKLTLTPAGTLFSCNGCKEQGCGLSYRCEHRDCSYVLHRECAKAVLTHKKTVTHPFFEGKILFRDFKVWTSIK</sequence>
<dbReference type="SUPFAM" id="SSF57889">
    <property type="entry name" value="Cysteine-rich domain"/>
    <property type="match status" value="1"/>
</dbReference>
<feature type="compositionally biased region" description="Low complexity" evidence="2">
    <location>
        <begin position="7"/>
        <end position="64"/>
    </location>
</feature>
<keyword evidence="1" id="KW-0677">Repeat</keyword>
<name>A0ABU6T3U5_9FABA</name>
<evidence type="ECO:0000313" key="4">
    <source>
        <dbReference type="EMBL" id="MED6143015.1"/>
    </source>
</evidence>
<feature type="compositionally biased region" description="Low complexity" evidence="2">
    <location>
        <begin position="83"/>
        <end position="92"/>
    </location>
</feature>
<dbReference type="PANTHER" id="PTHR46477">
    <property type="entry name" value="CYSTEINE/HISTIDINE-RICH C1 DOMAIN FAMILY PROTEIN"/>
    <property type="match status" value="1"/>
</dbReference>
<feature type="region of interest" description="Disordered" evidence="2">
    <location>
        <begin position="1"/>
        <end position="115"/>
    </location>
</feature>
<evidence type="ECO:0000259" key="3">
    <source>
        <dbReference type="Pfam" id="PF03107"/>
    </source>
</evidence>
<dbReference type="EMBL" id="JASCZI010090626">
    <property type="protein sequence ID" value="MED6143015.1"/>
    <property type="molecule type" value="Genomic_DNA"/>
</dbReference>
<dbReference type="Pfam" id="PF03107">
    <property type="entry name" value="C1_2"/>
    <property type="match status" value="1"/>
</dbReference>
<dbReference type="PANTHER" id="PTHR46477:SF15">
    <property type="entry name" value="CYSTEINE_HISTIDINE-RICH C1 DOMAIN PROTEIN"/>
    <property type="match status" value="1"/>
</dbReference>
<comment type="caution">
    <text evidence="4">The sequence shown here is derived from an EMBL/GenBank/DDBJ whole genome shotgun (WGS) entry which is preliminary data.</text>
</comment>
<feature type="domain" description="DC1" evidence="3">
    <location>
        <begin position="127"/>
        <end position="171"/>
    </location>
</feature>
<reference evidence="4 5" key="1">
    <citation type="journal article" date="2023" name="Plants (Basel)">
        <title>Bridging the Gap: Combining Genomics and Transcriptomics Approaches to Understand Stylosanthes scabra, an Orphan Legume from the Brazilian Caatinga.</title>
        <authorList>
            <person name="Ferreira-Neto J.R.C."/>
            <person name="da Silva M.D."/>
            <person name="Binneck E."/>
            <person name="de Melo N.F."/>
            <person name="da Silva R.H."/>
            <person name="de Melo A.L.T.M."/>
            <person name="Pandolfi V."/>
            <person name="Bustamante F.O."/>
            <person name="Brasileiro-Vidal A.C."/>
            <person name="Benko-Iseppon A.M."/>
        </authorList>
    </citation>
    <scope>NUCLEOTIDE SEQUENCE [LARGE SCALE GENOMIC DNA]</scope>
    <source>
        <tissue evidence="4">Leaves</tissue>
    </source>
</reference>
<gene>
    <name evidence="4" type="ORF">PIB30_002837</name>
</gene>
<evidence type="ECO:0000256" key="1">
    <source>
        <dbReference type="ARBA" id="ARBA00022737"/>
    </source>
</evidence>
<keyword evidence="5" id="KW-1185">Reference proteome</keyword>
<dbReference type="Proteomes" id="UP001341840">
    <property type="component" value="Unassembled WGS sequence"/>
</dbReference>
<accession>A0ABU6T3U5</accession>
<evidence type="ECO:0000256" key="2">
    <source>
        <dbReference type="SAM" id="MobiDB-lite"/>
    </source>
</evidence>
<organism evidence="4 5">
    <name type="scientific">Stylosanthes scabra</name>
    <dbReference type="NCBI Taxonomy" id="79078"/>
    <lineage>
        <taxon>Eukaryota</taxon>
        <taxon>Viridiplantae</taxon>
        <taxon>Streptophyta</taxon>
        <taxon>Embryophyta</taxon>
        <taxon>Tracheophyta</taxon>
        <taxon>Spermatophyta</taxon>
        <taxon>Magnoliopsida</taxon>
        <taxon>eudicotyledons</taxon>
        <taxon>Gunneridae</taxon>
        <taxon>Pentapetalae</taxon>
        <taxon>rosids</taxon>
        <taxon>fabids</taxon>
        <taxon>Fabales</taxon>
        <taxon>Fabaceae</taxon>
        <taxon>Papilionoideae</taxon>
        <taxon>50 kb inversion clade</taxon>
        <taxon>dalbergioids sensu lato</taxon>
        <taxon>Dalbergieae</taxon>
        <taxon>Pterocarpus clade</taxon>
        <taxon>Stylosanthes</taxon>
    </lineage>
</organism>
<protein>
    <recommendedName>
        <fullName evidence="3">DC1 domain-containing protein</fullName>
    </recommendedName>
</protein>
<feature type="compositionally biased region" description="Polar residues" evidence="2">
    <location>
        <begin position="65"/>
        <end position="82"/>
    </location>
</feature>
<proteinExistence type="predicted"/>
<dbReference type="InterPro" id="IPR046349">
    <property type="entry name" value="C1-like_sf"/>
</dbReference>
<dbReference type="InterPro" id="IPR004146">
    <property type="entry name" value="DC1"/>
</dbReference>